<feature type="transmembrane region" description="Helical" evidence="1">
    <location>
        <begin position="6"/>
        <end position="31"/>
    </location>
</feature>
<sequence length="167" mass="18708">MLPFIFLLVFFQALGALVGAFSAVWSELAYVRMMRDGRIDHAERAHLDYIGHGLRWGMSLLFLASFGLVVVSYLLQAATQPALTAQYWLFIMLGLLVTTASWALSRKQVSFKLGTAVTFTGWWFLVFLTLGQMPPLSFGASIAFFVIATAIFYALLHYARLLMVRGK</sequence>
<reference evidence="2 3" key="1">
    <citation type="journal article" date="2016" name="Nat. Commun.">
        <title>Thousands of microbial genomes shed light on interconnected biogeochemical processes in an aquifer system.</title>
        <authorList>
            <person name="Anantharaman K."/>
            <person name="Brown C.T."/>
            <person name="Hug L.A."/>
            <person name="Sharon I."/>
            <person name="Castelle C.J."/>
            <person name="Probst A.J."/>
            <person name="Thomas B.C."/>
            <person name="Singh A."/>
            <person name="Wilkins M.J."/>
            <person name="Karaoz U."/>
            <person name="Brodie E.L."/>
            <person name="Williams K.H."/>
            <person name="Hubbard S.S."/>
            <person name="Banfield J.F."/>
        </authorList>
    </citation>
    <scope>NUCLEOTIDE SEQUENCE [LARGE SCALE GENOMIC DNA]</scope>
</reference>
<dbReference type="AlphaFoldDB" id="A0A1F6ES60"/>
<accession>A0A1F6ES60</accession>
<gene>
    <name evidence="2" type="ORF">A2950_01505</name>
</gene>
<evidence type="ECO:0000313" key="2">
    <source>
        <dbReference type="EMBL" id="OGG76272.1"/>
    </source>
</evidence>
<name>A0A1F6ES60_9BACT</name>
<dbReference type="Proteomes" id="UP000176714">
    <property type="component" value="Unassembled WGS sequence"/>
</dbReference>
<keyword evidence="1" id="KW-0812">Transmembrane</keyword>
<feature type="transmembrane region" description="Helical" evidence="1">
    <location>
        <begin position="87"/>
        <end position="104"/>
    </location>
</feature>
<proteinExistence type="predicted"/>
<comment type="caution">
    <text evidence="2">The sequence shown here is derived from an EMBL/GenBank/DDBJ whole genome shotgun (WGS) entry which is preliminary data.</text>
</comment>
<keyword evidence="1" id="KW-0472">Membrane</keyword>
<dbReference type="EMBL" id="MFMD01000036">
    <property type="protein sequence ID" value="OGG76272.1"/>
    <property type="molecule type" value="Genomic_DNA"/>
</dbReference>
<feature type="transmembrane region" description="Helical" evidence="1">
    <location>
        <begin position="52"/>
        <end position="75"/>
    </location>
</feature>
<protein>
    <submittedName>
        <fullName evidence="2">Uncharacterized protein</fullName>
    </submittedName>
</protein>
<evidence type="ECO:0000313" key="3">
    <source>
        <dbReference type="Proteomes" id="UP000176714"/>
    </source>
</evidence>
<feature type="transmembrane region" description="Helical" evidence="1">
    <location>
        <begin position="111"/>
        <end position="130"/>
    </location>
</feature>
<evidence type="ECO:0000256" key="1">
    <source>
        <dbReference type="SAM" id="Phobius"/>
    </source>
</evidence>
<keyword evidence="1" id="KW-1133">Transmembrane helix</keyword>
<organism evidence="2 3">
    <name type="scientific">Candidatus Kaiserbacteria bacterium RIFCSPLOWO2_01_FULL_55_19</name>
    <dbReference type="NCBI Taxonomy" id="1798516"/>
    <lineage>
        <taxon>Bacteria</taxon>
        <taxon>Candidatus Kaiseribacteriota</taxon>
    </lineage>
</organism>
<dbReference type="STRING" id="1798516.A2950_01505"/>
<feature type="transmembrane region" description="Helical" evidence="1">
    <location>
        <begin position="136"/>
        <end position="159"/>
    </location>
</feature>